<dbReference type="GO" id="GO:0005886">
    <property type="term" value="C:plasma membrane"/>
    <property type="evidence" value="ECO:0007669"/>
    <property type="project" value="TreeGrafter"/>
</dbReference>
<dbReference type="InterPro" id="IPR036259">
    <property type="entry name" value="MFS_trans_sf"/>
</dbReference>
<comment type="caution">
    <text evidence="6">The sequence shown here is derived from an EMBL/GenBank/DDBJ whole genome shotgun (WGS) entry which is preliminary data.</text>
</comment>
<evidence type="ECO:0000256" key="1">
    <source>
        <dbReference type="ARBA" id="ARBA00004141"/>
    </source>
</evidence>
<feature type="transmembrane region" description="Helical" evidence="5">
    <location>
        <begin position="174"/>
        <end position="195"/>
    </location>
</feature>
<evidence type="ECO:0000256" key="4">
    <source>
        <dbReference type="ARBA" id="ARBA00023136"/>
    </source>
</evidence>
<evidence type="ECO:0000313" key="6">
    <source>
        <dbReference type="EMBL" id="KAJ7726322.1"/>
    </source>
</evidence>
<evidence type="ECO:0000313" key="7">
    <source>
        <dbReference type="Proteomes" id="UP001215280"/>
    </source>
</evidence>
<dbReference type="GO" id="GO:0022857">
    <property type="term" value="F:transmembrane transporter activity"/>
    <property type="evidence" value="ECO:0007669"/>
    <property type="project" value="InterPro"/>
</dbReference>
<keyword evidence="2 5" id="KW-0812">Transmembrane</keyword>
<feature type="transmembrane region" description="Helical" evidence="5">
    <location>
        <begin position="114"/>
        <end position="133"/>
    </location>
</feature>
<keyword evidence="3 5" id="KW-1133">Transmembrane helix</keyword>
<feature type="transmembrane region" description="Helical" evidence="5">
    <location>
        <begin position="74"/>
        <end position="102"/>
    </location>
</feature>
<protein>
    <submittedName>
        <fullName evidence="6">Iron permease</fullName>
    </submittedName>
</protein>
<feature type="transmembrane region" description="Helical" evidence="5">
    <location>
        <begin position="304"/>
        <end position="322"/>
    </location>
</feature>
<name>A0AAD7HQZ4_9AGAR</name>
<evidence type="ECO:0000256" key="3">
    <source>
        <dbReference type="ARBA" id="ARBA00022989"/>
    </source>
</evidence>
<dbReference type="AlphaFoldDB" id="A0AAD7HQZ4"/>
<dbReference type="PANTHER" id="PTHR23501:SF102">
    <property type="entry name" value="DRUG TRANSPORTER, PUTATIVE (AFU_ORTHOLOGUE AFUA_3G08530)-RELATED"/>
    <property type="match status" value="1"/>
</dbReference>
<feature type="transmembrane region" description="Helical" evidence="5">
    <location>
        <begin position="265"/>
        <end position="284"/>
    </location>
</feature>
<feature type="transmembrane region" description="Helical" evidence="5">
    <location>
        <begin position="145"/>
        <end position="162"/>
    </location>
</feature>
<organism evidence="6 7">
    <name type="scientific">Mycena maculata</name>
    <dbReference type="NCBI Taxonomy" id="230809"/>
    <lineage>
        <taxon>Eukaryota</taxon>
        <taxon>Fungi</taxon>
        <taxon>Dikarya</taxon>
        <taxon>Basidiomycota</taxon>
        <taxon>Agaricomycotina</taxon>
        <taxon>Agaricomycetes</taxon>
        <taxon>Agaricomycetidae</taxon>
        <taxon>Agaricales</taxon>
        <taxon>Marasmiineae</taxon>
        <taxon>Mycenaceae</taxon>
        <taxon>Mycena</taxon>
    </lineage>
</organism>
<dbReference type="Pfam" id="PF07690">
    <property type="entry name" value="MFS_1"/>
    <property type="match status" value="1"/>
</dbReference>
<evidence type="ECO:0000256" key="5">
    <source>
        <dbReference type="SAM" id="Phobius"/>
    </source>
</evidence>
<reference evidence="6" key="1">
    <citation type="submission" date="2023-03" db="EMBL/GenBank/DDBJ databases">
        <title>Massive genome expansion in bonnet fungi (Mycena s.s.) driven by repeated elements and novel gene families across ecological guilds.</title>
        <authorList>
            <consortium name="Lawrence Berkeley National Laboratory"/>
            <person name="Harder C.B."/>
            <person name="Miyauchi S."/>
            <person name="Viragh M."/>
            <person name="Kuo A."/>
            <person name="Thoen E."/>
            <person name="Andreopoulos B."/>
            <person name="Lu D."/>
            <person name="Skrede I."/>
            <person name="Drula E."/>
            <person name="Henrissat B."/>
            <person name="Morin E."/>
            <person name="Kohler A."/>
            <person name="Barry K."/>
            <person name="LaButti K."/>
            <person name="Morin E."/>
            <person name="Salamov A."/>
            <person name="Lipzen A."/>
            <person name="Mereny Z."/>
            <person name="Hegedus B."/>
            <person name="Baldrian P."/>
            <person name="Stursova M."/>
            <person name="Weitz H."/>
            <person name="Taylor A."/>
            <person name="Grigoriev I.V."/>
            <person name="Nagy L.G."/>
            <person name="Martin F."/>
            <person name="Kauserud H."/>
        </authorList>
    </citation>
    <scope>NUCLEOTIDE SEQUENCE</scope>
    <source>
        <strain evidence="6">CBHHK188m</strain>
    </source>
</reference>
<accession>A0AAD7HQZ4</accession>
<dbReference type="InterPro" id="IPR011701">
    <property type="entry name" value="MFS"/>
</dbReference>
<gene>
    <name evidence="6" type="ORF">DFH07DRAFT_871669</name>
</gene>
<feature type="transmembrane region" description="Helical" evidence="5">
    <location>
        <begin position="234"/>
        <end position="253"/>
    </location>
</feature>
<feature type="transmembrane region" description="Helical" evidence="5">
    <location>
        <begin position="327"/>
        <end position="346"/>
    </location>
</feature>
<dbReference type="EMBL" id="JARJLG010000220">
    <property type="protein sequence ID" value="KAJ7726322.1"/>
    <property type="molecule type" value="Genomic_DNA"/>
</dbReference>
<dbReference type="SUPFAM" id="SSF103473">
    <property type="entry name" value="MFS general substrate transporter"/>
    <property type="match status" value="1"/>
</dbReference>
<proteinExistence type="predicted"/>
<dbReference type="Gene3D" id="1.20.1250.20">
    <property type="entry name" value="MFS general substrate transporter like domains"/>
    <property type="match status" value="1"/>
</dbReference>
<feature type="transmembrane region" description="Helical" evidence="5">
    <location>
        <begin position="207"/>
        <end position="228"/>
    </location>
</feature>
<feature type="transmembrane region" description="Helical" evidence="5">
    <location>
        <begin position="358"/>
        <end position="378"/>
    </location>
</feature>
<dbReference type="Proteomes" id="UP001215280">
    <property type="component" value="Unassembled WGS sequence"/>
</dbReference>
<sequence length="478" mass="50445">MIEFTPVLGPGNPVGRLTQARLDATQGLLDMPQRGSQKTRQKSFSSFLFIPPAMMTTNSSPDSGQPKFAARSCAFWMCIIAIMVSQLLSALDLTAVGSGYALSSTAFIPLSGNLADVFGSISLFAVGSALAGASQNMAMMIGARISNSGVGGGGIITLTQIITADLVPLAERGLYQGLLGLVWCLASFIGPPIGGALSSDGTKAWRWLFYLNLPVSGVAFLLVVRALKFSKVDWVGNFIAIVGSGFSILGLTCGGIRYSWASAEVLAPLIVGLSLLVVFGVYQAKCSSSFGTSPIRSAVDFLPGSLFTTPFALFGAVSVSIFKKYRIVNWIGWTMSVIGYGLISTIREDTSIGNWVGYQIVAATGVGLIFSAPLFPLLPPLPRNRAASALALLSFTRSFAQKNLPAEFVAKFQPGAEIAYAAIPVIRKLDGPLQDEVRAAFADSMAVIWQTMIGIAGLGMFETTVLIPIRTLLSGHSP</sequence>
<keyword evidence="7" id="KW-1185">Reference proteome</keyword>
<dbReference type="PANTHER" id="PTHR23501">
    <property type="entry name" value="MAJOR FACILITATOR SUPERFAMILY"/>
    <property type="match status" value="1"/>
</dbReference>
<comment type="subcellular location">
    <subcellularLocation>
        <location evidence="1">Membrane</location>
        <topology evidence="1">Multi-pass membrane protein</topology>
    </subcellularLocation>
</comment>
<keyword evidence="4 5" id="KW-0472">Membrane</keyword>
<evidence type="ECO:0000256" key="2">
    <source>
        <dbReference type="ARBA" id="ARBA00022692"/>
    </source>
</evidence>